<protein>
    <submittedName>
        <fullName evidence="1">Uncharacterized protein</fullName>
    </submittedName>
</protein>
<evidence type="ECO:0000313" key="2">
    <source>
        <dbReference type="Proteomes" id="UP000821866"/>
    </source>
</evidence>
<dbReference type="EMBL" id="JABSTU010000007">
    <property type="protein sequence ID" value="KAH8026495.1"/>
    <property type="molecule type" value="Genomic_DNA"/>
</dbReference>
<dbReference type="VEuPathDB" id="VectorBase:LOC119168406"/>
<organism evidence="1 2">
    <name type="scientific">Rhipicephalus microplus</name>
    <name type="common">Cattle tick</name>
    <name type="synonym">Boophilus microplus</name>
    <dbReference type="NCBI Taxonomy" id="6941"/>
    <lineage>
        <taxon>Eukaryota</taxon>
        <taxon>Metazoa</taxon>
        <taxon>Ecdysozoa</taxon>
        <taxon>Arthropoda</taxon>
        <taxon>Chelicerata</taxon>
        <taxon>Arachnida</taxon>
        <taxon>Acari</taxon>
        <taxon>Parasitiformes</taxon>
        <taxon>Ixodida</taxon>
        <taxon>Ixodoidea</taxon>
        <taxon>Ixodidae</taxon>
        <taxon>Rhipicephalinae</taxon>
        <taxon>Rhipicephalus</taxon>
        <taxon>Boophilus</taxon>
    </lineage>
</organism>
<reference evidence="1" key="2">
    <citation type="submission" date="2021-09" db="EMBL/GenBank/DDBJ databases">
        <authorList>
            <person name="Jia N."/>
            <person name="Wang J."/>
            <person name="Shi W."/>
            <person name="Du L."/>
            <person name="Sun Y."/>
            <person name="Zhan W."/>
            <person name="Jiang J."/>
            <person name="Wang Q."/>
            <person name="Zhang B."/>
            <person name="Ji P."/>
            <person name="Sakyi L.B."/>
            <person name="Cui X."/>
            <person name="Yuan T."/>
            <person name="Jiang B."/>
            <person name="Yang W."/>
            <person name="Lam T.T.-Y."/>
            <person name="Chang Q."/>
            <person name="Ding S."/>
            <person name="Wang X."/>
            <person name="Zhu J."/>
            <person name="Ruan X."/>
            <person name="Zhao L."/>
            <person name="Wei J."/>
            <person name="Que T."/>
            <person name="Du C."/>
            <person name="Cheng J."/>
            <person name="Dai P."/>
            <person name="Han X."/>
            <person name="Huang E."/>
            <person name="Gao Y."/>
            <person name="Liu J."/>
            <person name="Shao H."/>
            <person name="Ye R."/>
            <person name="Li L."/>
            <person name="Wei W."/>
            <person name="Wang X."/>
            <person name="Wang C."/>
            <person name="Huo Q."/>
            <person name="Li W."/>
            <person name="Guo W."/>
            <person name="Chen H."/>
            <person name="Chen S."/>
            <person name="Zhou L."/>
            <person name="Zhou L."/>
            <person name="Ni X."/>
            <person name="Tian J."/>
            <person name="Zhou Y."/>
            <person name="Sheng Y."/>
            <person name="Liu T."/>
            <person name="Pan Y."/>
            <person name="Xia L."/>
            <person name="Li J."/>
            <person name="Zhao F."/>
            <person name="Cao W."/>
        </authorList>
    </citation>
    <scope>NUCLEOTIDE SEQUENCE</scope>
    <source>
        <strain evidence="1">Rmic-2018</strain>
        <tissue evidence="1">Larvae</tissue>
    </source>
</reference>
<keyword evidence="2" id="KW-1185">Reference proteome</keyword>
<accession>A0A9J6DWD3</accession>
<comment type="caution">
    <text evidence="1">The sequence shown here is derived from an EMBL/GenBank/DDBJ whole genome shotgun (WGS) entry which is preliminary data.</text>
</comment>
<gene>
    <name evidence="1" type="ORF">HPB51_020987</name>
</gene>
<name>A0A9J6DWD3_RHIMP</name>
<dbReference type="AlphaFoldDB" id="A0A9J6DWD3"/>
<evidence type="ECO:0000313" key="1">
    <source>
        <dbReference type="EMBL" id="KAH8026495.1"/>
    </source>
</evidence>
<dbReference type="Proteomes" id="UP000821866">
    <property type="component" value="Unassembled WGS sequence"/>
</dbReference>
<reference evidence="1" key="1">
    <citation type="journal article" date="2020" name="Cell">
        <title>Large-Scale Comparative Analyses of Tick Genomes Elucidate Their Genetic Diversity and Vector Capacities.</title>
        <authorList>
            <consortium name="Tick Genome and Microbiome Consortium (TIGMIC)"/>
            <person name="Jia N."/>
            <person name="Wang J."/>
            <person name="Shi W."/>
            <person name="Du L."/>
            <person name="Sun Y."/>
            <person name="Zhan W."/>
            <person name="Jiang J.F."/>
            <person name="Wang Q."/>
            <person name="Zhang B."/>
            <person name="Ji P."/>
            <person name="Bell-Sakyi L."/>
            <person name="Cui X.M."/>
            <person name="Yuan T.T."/>
            <person name="Jiang B.G."/>
            <person name="Yang W.F."/>
            <person name="Lam T.T."/>
            <person name="Chang Q.C."/>
            <person name="Ding S.J."/>
            <person name="Wang X.J."/>
            <person name="Zhu J.G."/>
            <person name="Ruan X.D."/>
            <person name="Zhao L."/>
            <person name="Wei J.T."/>
            <person name="Ye R.Z."/>
            <person name="Que T.C."/>
            <person name="Du C.H."/>
            <person name="Zhou Y.H."/>
            <person name="Cheng J.X."/>
            <person name="Dai P.F."/>
            <person name="Guo W.B."/>
            <person name="Han X.H."/>
            <person name="Huang E.J."/>
            <person name="Li L.F."/>
            <person name="Wei W."/>
            <person name="Gao Y.C."/>
            <person name="Liu J.Z."/>
            <person name="Shao H.Z."/>
            <person name="Wang X."/>
            <person name="Wang C.C."/>
            <person name="Yang T.C."/>
            <person name="Huo Q.B."/>
            <person name="Li W."/>
            <person name="Chen H.Y."/>
            <person name="Chen S.E."/>
            <person name="Zhou L.G."/>
            <person name="Ni X.B."/>
            <person name="Tian J.H."/>
            <person name="Sheng Y."/>
            <person name="Liu T."/>
            <person name="Pan Y.S."/>
            <person name="Xia L.Y."/>
            <person name="Li J."/>
            <person name="Zhao F."/>
            <person name="Cao W.C."/>
        </authorList>
    </citation>
    <scope>NUCLEOTIDE SEQUENCE</scope>
    <source>
        <strain evidence="1">Rmic-2018</strain>
    </source>
</reference>
<proteinExistence type="predicted"/>
<sequence length="163" mass="18630">MELPCDTNNIPGLLWFLLYHSDLPLAINYGGTGRLIADKVLIGLFHKLMYNQSRSRSRVGHVRLSNNTVLLDWPPYHVDFKALLATLSAYRLPVMQDLSSANARLSSPSQDRLLFVVSCYALCFSDHYVDRLYGDPRRWCNEPVKEFPEFAAAFRTNLPHTQS</sequence>